<dbReference type="InterPro" id="IPR011527">
    <property type="entry name" value="ABC1_TM_dom"/>
</dbReference>
<dbReference type="PROSITE" id="PS50893">
    <property type="entry name" value="ABC_TRANSPORTER_2"/>
    <property type="match status" value="1"/>
</dbReference>
<dbReference type="CDD" id="cd18552">
    <property type="entry name" value="ABC_6TM_MsbA_like"/>
    <property type="match status" value="1"/>
</dbReference>
<dbReference type="InterPro" id="IPR027417">
    <property type="entry name" value="P-loop_NTPase"/>
</dbReference>
<keyword evidence="4 11" id="KW-0812">Transmembrane</keyword>
<evidence type="ECO:0000259" key="12">
    <source>
        <dbReference type="PROSITE" id="PS50893"/>
    </source>
</evidence>
<evidence type="ECO:0000256" key="3">
    <source>
        <dbReference type="ARBA" id="ARBA00022475"/>
    </source>
</evidence>
<dbReference type="Gene3D" id="3.40.50.300">
    <property type="entry name" value="P-loop containing nucleotide triphosphate hydrolases"/>
    <property type="match status" value="1"/>
</dbReference>
<gene>
    <name evidence="14" type="ORF">SAMN02745129_4313</name>
</gene>
<sequence length="583" mass="63360">MSEKNSGQVWPTFQRLWPYVRPYKLAFVAAVIAMAVYGSVDAAMIYLVKPLIDNGLAEGNASALRWAPLIIIGLFVVRGLGNFVSTYCLAWVSQHVVRSMRQAVFEKYLRLPVSYFDTRSSGDLISKVTYDTEQVSRASSSALVSMVRDGFTVIALLFIMFWESWQLSTIFFLVGPVVAWVIALVSRRFRKVSKNIQAAMGGVTSATEQMLKGHKNVLAFGGQTLEAERFDKVNNRTRQQNMKLAAAQAISQPAIQILGAMALAVVLFVASFDSVLSNLTPGSFVVIIGAMMGLMTPVRHLTKVNAEFQRGIAAAHSVFSVLDEVEAADEGKKTLNQCRGDVHFDQVVFTYPNSEEPVLKGIELAVPAGRTVALVGRSGSGKTTLSSLLPRFYELDSGRITVDGQDIKELSLSSLRSQIATVSQQVVLFNDTIANNIAYACDSSVTRAQIEAAAEAAHVMPFVNDLPEGLDTLVGEDGVLLSGGQRQRIAIARAILRDAPILILDEATSALDTESERAIQSALDRLQQGRTSLVIAHRLSTIESADEIVVMDKGAIVERGDHKTLLAAGGAYAQLHQMQFGEN</sequence>
<dbReference type="GO" id="GO:0016887">
    <property type="term" value="F:ATP hydrolysis activity"/>
    <property type="evidence" value="ECO:0007669"/>
    <property type="project" value="InterPro"/>
</dbReference>
<feature type="transmembrane region" description="Helical" evidence="11">
    <location>
        <begin position="275"/>
        <end position="295"/>
    </location>
</feature>
<dbReference type="RefSeq" id="WP_067660284.1">
    <property type="nucleotide sequence ID" value="NZ_FQXG01000008.1"/>
</dbReference>
<name>A0A1M5YRE2_9GAMM</name>
<keyword evidence="7" id="KW-1278">Translocase</keyword>
<dbReference type="InterPro" id="IPR003593">
    <property type="entry name" value="AAA+_ATPase"/>
</dbReference>
<keyword evidence="15" id="KW-1185">Reference proteome</keyword>
<dbReference type="AlphaFoldDB" id="A0A1M5YRE2"/>
<organism evidence="14 15">
    <name type="scientific">Ferrimonas marina</name>
    <dbReference type="NCBI Taxonomy" id="299255"/>
    <lineage>
        <taxon>Bacteria</taxon>
        <taxon>Pseudomonadati</taxon>
        <taxon>Pseudomonadota</taxon>
        <taxon>Gammaproteobacteria</taxon>
        <taxon>Alteromonadales</taxon>
        <taxon>Ferrimonadaceae</taxon>
        <taxon>Ferrimonas</taxon>
    </lineage>
</organism>
<dbReference type="PROSITE" id="PS50929">
    <property type="entry name" value="ABC_TM1F"/>
    <property type="match status" value="1"/>
</dbReference>
<dbReference type="GO" id="GO:0005524">
    <property type="term" value="F:ATP binding"/>
    <property type="evidence" value="ECO:0007669"/>
    <property type="project" value="UniProtKB-KW"/>
</dbReference>
<evidence type="ECO:0000256" key="5">
    <source>
        <dbReference type="ARBA" id="ARBA00022741"/>
    </source>
</evidence>
<keyword evidence="10 11" id="KW-0472">Membrane</keyword>
<evidence type="ECO:0000256" key="10">
    <source>
        <dbReference type="ARBA" id="ARBA00023136"/>
    </source>
</evidence>
<keyword evidence="9" id="KW-0445">Lipid transport</keyword>
<evidence type="ECO:0000256" key="7">
    <source>
        <dbReference type="ARBA" id="ARBA00022967"/>
    </source>
</evidence>
<feature type="domain" description="ABC transmembrane type-1" evidence="13">
    <location>
        <begin position="28"/>
        <end position="310"/>
    </location>
</feature>
<keyword evidence="2" id="KW-0813">Transport</keyword>
<dbReference type="InterPro" id="IPR036640">
    <property type="entry name" value="ABC1_TM_sf"/>
</dbReference>
<reference evidence="14 15" key="1">
    <citation type="submission" date="2016-11" db="EMBL/GenBank/DDBJ databases">
        <authorList>
            <person name="Jaros S."/>
            <person name="Januszkiewicz K."/>
            <person name="Wedrychowicz H."/>
        </authorList>
    </citation>
    <scope>NUCLEOTIDE SEQUENCE [LARGE SCALE GENOMIC DNA]</scope>
    <source>
        <strain evidence="14 15">DSM 16917</strain>
    </source>
</reference>
<feature type="transmembrane region" description="Helical" evidence="11">
    <location>
        <begin position="142"/>
        <end position="161"/>
    </location>
</feature>
<evidence type="ECO:0000256" key="8">
    <source>
        <dbReference type="ARBA" id="ARBA00022989"/>
    </source>
</evidence>
<dbReference type="GO" id="GO:0034040">
    <property type="term" value="F:ATPase-coupled lipid transmembrane transporter activity"/>
    <property type="evidence" value="ECO:0007669"/>
    <property type="project" value="InterPro"/>
</dbReference>
<dbReference type="Pfam" id="PF00005">
    <property type="entry name" value="ABC_tran"/>
    <property type="match status" value="1"/>
</dbReference>
<dbReference type="InterPro" id="IPR011917">
    <property type="entry name" value="ABC_transpr_lipidA"/>
</dbReference>
<evidence type="ECO:0000256" key="6">
    <source>
        <dbReference type="ARBA" id="ARBA00022840"/>
    </source>
</evidence>
<dbReference type="NCBIfam" id="TIGR02203">
    <property type="entry name" value="MsbA_lipidA"/>
    <property type="match status" value="1"/>
</dbReference>
<feature type="transmembrane region" description="Helical" evidence="11">
    <location>
        <begin position="244"/>
        <end position="269"/>
    </location>
</feature>
<dbReference type="GO" id="GO:0005886">
    <property type="term" value="C:plasma membrane"/>
    <property type="evidence" value="ECO:0007669"/>
    <property type="project" value="UniProtKB-SubCell"/>
</dbReference>
<dbReference type="Proteomes" id="UP000184268">
    <property type="component" value="Unassembled WGS sequence"/>
</dbReference>
<dbReference type="Pfam" id="PF00664">
    <property type="entry name" value="ABC_membrane"/>
    <property type="match status" value="1"/>
</dbReference>
<dbReference type="Gene3D" id="1.20.1560.10">
    <property type="entry name" value="ABC transporter type 1, transmembrane domain"/>
    <property type="match status" value="1"/>
</dbReference>
<feature type="transmembrane region" description="Helical" evidence="11">
    <location>
        <begin position="25"/>
        <end position="46"/>
    </location>
</feature>
<feature type="transmembrane region" description="Helical" evidence="11">
    <location>
        <begin position="167"/>
        <end position="185"/>
    </location>
</feature>
<keyword evidence="3" id="KW-1003">Cell membrane</keyword>
<dbReference type="PROSITE" id="PS00211">
    <property type="entry name" value="ABC_TRANSPORTER_1"/>
    <property type="match status" value="1"/>
</dbReference>
<dbReference type="SUPFAM" id="SSF52540">
    <property type="entry name" value="P-loop containing nucleoside triphosphate hydrolases"/>
    <property type="match status" value="1"/>
</dbReference>
<proteinExistence type="predicted"/>
<evidence type="ECO:0000313" key="15">
    <source>
        <dbReference type="Proteomes" id="UP000184268"/>
    </source>
</evidence>
<keyword evidence="5" id="KW-0547">Nucleotide-binding</keyword>
<dbReference type="OrthoDB" id="9806127at2"/>
<dbReference type="SUPFAM" id="SSF90123">
    <property type="entry name" value="ABC transporter transmembrane region"/>
    <property type="match status" value="1"/>
</dbReference>
<dbReference type="InterPro" id="IPR017871">
    <property type="entry name" value="ABC_transporter-like_CS"/>
</dbReference>
<evidence type="ECO:0000256" key="1">
    <source>
        <dbReference type="ARBA" id="ARBA00004651"/>
    </source>
</evidence>
<dbReference type="InterPro" id="IPR039421">
    <property type="entry name" value="Type_1_exporter"/>
</dbReference>
<dbReference type="InterPro" id="IPR003439">
    <property type="entry name" value="ABC_transporter-like_ATP-bd"/>
</dbReference>
<comment type="subcellular location">
    <subcellularLocation>
        <location evidence="1">Cell membrane</location>
        <topology evidence="1">Multi-pass membrane protein</topology>
    </subcellularLocation>
</comment>
<evidence type="ECO:0000256" key="2">
    <source>
        <dbReference type="ARBA" id="ARBA00022448"/>
    </source>
</evidence>
<dbReference type="FunFam" id="3.40.50.300:FF:000140">
    <property type="entry name" value="Lipid A export ATP-binding/permease protein MsbA"/>
    <property type="match status" value="1"/>
</dbReference>
<dbReference type="EMBL" id="FQXG01000008">
    <property type="protein sequence ID" value="SHI14428.1"/>
    <property type="molecule type" value="Genomic_DNA"/>
</dbReference>
<evidence type="ECO:0000259" key="13">
    <source>
        <dbReference type="PROSITE" id="PS50929"/>
    </source>
</evidence>
<keyword evidence="8 11" id="KW-1133">Transmembrane helix</keyword>
<dbReference type="PANTHER" id="PTHR43394:SF1">
    <property type="entry name" value="ATP-BINDING CASSETTE SUB-FAMILY B MEMBER 10, MITOCHONDRIAL"/>
    <property type="match status" value="1"/>
</dbReference>
<feature type="domain" description="ABC transporter" evidence="12">
    <location>
        <begin position="342"/>
        <end position="578"/>
    </location>
</feature>
<dbReference type="PANTHER" id="PTHR43394">
    <property type="entry name" value="ATP-DEPENDENT PERMEASE MDL1, MITOCHONDRIAL"/>
    <property type="match status" value="1"/>
</dbReference>
<accession>A0A1M5YRE2</accession>
<evidence type="ECO:0000256" key="9">
    <source>
        <dbReference type="ARBA" id="ARBA00023055"/>
    </source>
</evidence>
<evidence type="ECO:0000313" key="14">
    <source>
        <dbReference type="EMBL" id="SHI14428.1"/>
    </source>
</evidence>
<keyword evidence="6 14" id="KW-0067">ATP-binding</keyword>
<dbReference type="SMART" id="SM00382">
    <property type="entry name" value="AAA"/>
    <property type="match status" value="1"/>
</dbReference>
<dbReference type="GO" id="GO:0015421">
    <property type="term" value="F:ABC-type oligopeptide transporter activity"/>
    <property type="evidence" value="ECO:0007669"/>
    <property type="project" value="TreeGrafter"/>
</dbReference>
<feature type="transmembrane region" description="Helical" evidence="11">
    <location>
        <begin position="66"/>
        <end position="92"/>
    </location>
</feature>
<protein>
    <submittedName>
        <fullName evidence="14">ATP-binding cassette, subfamily B, MsbA</fullName>
    </submittedName>
</protein>
<dbReference type="STRING" id="299255.SAMN02745129_4313"/>
<evidence type="ECO:0000256" key="11">
    <source>
        <dbReference type="SAM" id="Phobius"/>
    </source>
</evidence>
<evidence type="ECO:0000256" key="4">
    <source>
        <dbReference type="ARBA" id="ARBA00022692"/>
    </source>
</evidence>